<comment type="caution">
    <text evidence="2">The sequence shown here is derived from an EMBL/GenBank/DDBJ whole genome shotgun (WGS) entry which is preliminary data.</text>
</comment>
<feature type="signal peptide" evidence="1">
    <location>
        <begin position="1"/>
        <end position="25"/>
    </location>
</feature>
<name>A0ABV2QFX7_9BURK</name>
<keyword evidence="3" id="KW-1185">Reference proteome</keyword>
<dbReference type="RefSeq" id="WP_354447647.1">
    <property type="nucleotide sequence ID" value="NZ_JBEPSH010000010.1"/>
</dbReference>
<sequence length="582" mass="60249">MKKSLLALGAVAALGGLGFSGAAHAVWVVQDVTAAPAQTLSASTDTGVGHILVTPYFNTANQTGTLLSVVNTDTTNGKAVKVRFRGAANSDDILDFTVLLSPYDVWTASVSQGPDGYSRLLTPDNSCVLPLIPNATNTPGGVPFTDTRLDAALTVEARAAHTQEGYVEWLNMADIRPGSEVYETIKHKNGVAPCGSTASGATVLAKLMNPEIALSVAEASTFGLTAPTGGLMGNWSIYNAQNVTSYGGPNSAIVALQSQSVGSPVPAAARLFFAPQIGASNPTFPADAKLVWSEEIAGVRSRFGETADPLLTNAAGGGTTPPLVEMLPFDLPDLSTPYVSTYQYAPTQAAALSASLATSAVMNEWTAGTDNGVDFSTDWVFSQPTRRYQAVVNYNSPKLGGGVESKPVFNFYSAPFFYPEGSVQLKTRTSGGLFFGSMLCLSDGVATYNAYNREESTIVPVFNGEFSPGAPVGKAPGFCGEVAVLTFGDASVRALNASLTTYNIANASLPGGGAGWMSVNLPASRTVNGTTYAAGLPVIGYAANTFKAANSAGTGNFGDAITHRYKRPSGPAPAIVRPPVSE</sequence>
<gene>
    <name evidence="2" type="ORF">ABIE13_004632</name>
</gene>
<keyword evidence="1" id="KW-0732">Signal</keyword>
<reference evidence="2 3" key="1">
    <citation type="submission" date="2024-06" db="EMBL/GenBank/DDBJ databases">
        <title>Sorghum-associated microbial communities from plants grown in Nebraska, USA.</title>
        <authorList>
            <person name="Schachtman D."/>
        </authorList>
    </citation>
    <scope>NUCLEOTIDE SEQUENCE [LARGE SCALE GENOMIC DNA]</scope>
    <source>
        <strain evidence="2 3">2709</strain>
    </source>
</reference>
<dbReference type="Proteomes" id="UP001549320">
    <property type="component" value="Unassembled WGS sequence"/>
</dbReference>
<feature type="chain" id="PRO_5046003839" evidence="1">
    <location>
        <begin position="26"/>
        <end position="582"/>
    </location>
</feature>
<proteinExistence type="predicted"/>
<evidence type="ECO:0000313" key="3">
    <source>
        <dbReference type="Proteomes" id="UP001549320"/>
    </source>
</evidence>
<evidence type="ECO:0000313" key="2">
    <source>
        <dbReference type="EMBL" id="MET4579495.1"/>
    </source>
</evidence>
<evidence type="ECO:0000256" key="1">
    <source>
        <dbReference type="SAM" id="SignalP"/>
    </source>
</evidence>
<protein>
    <submittedName>
        <fullName evidence="2">Uncharacterized protein</fullName>
    </submittedName>
</protein>
<dbReference type="EMBL" id="JBEPSH010000010">
    <property type="protein sequence ID" value="MET4579495.1"/>
    <property type="molecule type" value="Genomic_DNA"/>
</dbReference>
<organism evidence="2 3">
    <name type="scientific">Ottowia thiooxydans</name>
    <dbReference type="NCBI Taxonomy" id="219182"/>
    <lineage>
        <taxon>Bacteria</taxon>
        <taxon>Pseudomonadati</taxon>
        <taxon>Pseudomonadota</taxon>
        <taxon>Betaproteobacteria</taxon>
        <taxon>Burkholderiales</taxon>
        <taxon>Comamonadaceae</taxon>
        <taxon>Ottowia</taxon>
    </lineage>
</organism>
<accession>A0ABV2QFX7</accession>